<evidence type="ECO:0000313" key="2">
    <source>
        <dbReference type="Proteomes" id="UP000887566"/>
    </source>
</evidence>
<feature type="compositionally biased region" description="Basic and acidic residues" evidence="1">
    <location>
        <begin position="78"/>
        <end position="89"/>
    </location>
</feature>
<evidence type="ECO:0000313" key="3">
    <source>
        <dbReference type="WBParaSite" id="PSAMB.scaffold3941size16328.g23025.t1"/>
    </source>
</evidence>
<proteinExistence type="predicted"/>
<feature type="compositionally biased region" description="Basic and acidic residues" evidence="1">
    <location>
        <begin position="58"/>
        <end position="70"/>
    </location>
</feature>
<protein>
    <submittedName>
        <fullName evidence="3">Uncharacterized protein</fullName>
    </submittedName>
</protein>
<dbReference type="Proteomes" id="UP000887566">
    <property type="component" value="Unplaced"/>
</dbReference>
<dbReference type="WBParaSite" id="PSAMB.scaffold3941size16328.g23025.t1">
    <property type="protein sequence ID" value="PSAMB.scaffold3941size16328.g23025.t1"/>
    <property type="gene ID" value="PSAMB.scaffold3941size16328.g23025"/>
</dbReference>
<accession>A0A914WF04</accession>
<dbReference type="AlphaFoldDB" id="A0A914WF04"/>
<feature type="compositionally biased region" description="Acidic residues" evidence="1">
    <location>
        <begin position="225"/>
        <end position="236"/>
    </location>
</feature>
<feature type="compositionally biased region" description="Basic and acidic residues" evidence="1">
    <location>
        <begin position="29"/>
        <end position="46"/>
    </location>
</feature>
<feature type="region of interest" description="Disordered" evidence="1">
    <location>
        <begin position="218"/>
        <end position="257"/>
    </location>
</feature>
<feature type="region of interest" description="Disordered" evidence="1">
    <location>
        <begin position="1"/>
        <end position="106"/>
    </location>
</feature>
<sequence>MVGRIEADRVTRDVPNRRASPPSLGGADNIERRQVVGCKKERREKQQQSNSRSLKTAARCDEQQSERELRLNSPAATIHKDAEKMDALHRPSLPITPVPQSPARSTAKQSCLESTVFSLPDASDGSLDLDFIRQALRVGQDLSPKLSPVKPLTPRGLTPLRQALTPCAQASSSSNSVKERRTVTPLKISVVRPAMGGKARVSGKLAAMLLMKLEDEAKERSEGELSSDDEAADENDATTTRVDSCSPNVTQSAAADRKSIWMNSLRKNLQL</sequence>
<reference evidence="3" key="1">
    <citation type="submission" date="2022-11" db="UniProtKB">
        <authorList>
            <consortium name="WormBaseParasite"/>
        </authorList>
    </citation>
    <scope>IDENTIFICATION</scope>
</reference>
<name>A0A914WF04_9BILA</name>
<evidence type="ECO:0000256" key="1">
    <source>
        <dbReference type="SAM" id="MobiDB-lite"/>
    </source>
</evidence>
<feature type="compositionally biased region" description="Polar residues" evidence="1">
    <location>
        <begin position="241"/>
        <end position="253"/>
    </location>
</feature>
<organism evidence="2 3">
    <name type="scientific">Plectus sambesii</name>
    <dbReference type="NCBI Taxonomy" id="2011161"/>
    <lineage>
        <taxon>Eukaryota</taxon>
        <taxon>Metazoa</taxon>
        <taxon>Ecdysozoa</taxon>
        <taxon>Nematoda</taxon>
        <taxon>Chromadorea</taxon>
        <taxon>Plectida</taxon>
        <taxon>Plectina</taxon>
        <taxon>Plectoidea</taxon>
        <taxon>Plectidae</taxon>
        <taxon>Plectus</taxon>
    </lineage>
</organism>
<keyword evidence="2" id="KW-1185">Reference proteome</keyword>
<feature type="compositionally biased region" description="Basic and acidic residues" evidence="1">
    <location>
        <begin position="1"/>
        <end position="16"/>
    </location>
</feature>